<sequence length="101" mass="11409">MAPATRLNALQKRYVEAIASFSGEDRATVMRLFFKPGGGVPESRQTERKAINGVWKALRAAKLEKQSPAAVDRIKFLHEALVFAFERRHGEPFKKPRTKAE</sequence>
<name>A0A517SMN2_9PLAN</name>
<dbReference type="InParanoid" id="A0A517SMN2"/>
<dbReference type="Proteomes" id="UP000315700">
    <property type="component" value="Chromosome"/>
</dbReference>
<organism evidence="1 2">
    <name type="scientific">Caulifigura coniformis</name>
    <dbReference type="NCBI Taxonomy" id="2527983"/>
    <lineage>
        <taxon>Bacteria</taxon>
        <taxon>Pseudomonadati</taxon>
        <taxon>Planctomycetota</taxon>
        <taxon>Planctomycetia</taxon>
        <taxon>Planctomycetales</taxon>
        <taxon>Planctomycetaceae</taxon>
        <taxon>Caulifigura</taxon>
    </lineage>
</organism>
<dbReference type="AlphaFoldDB" id="A0A517SMN2"/>
<dbReference type="EMBL" id="CP036271">
    <property type="protein sequence ID" value="QDT57383.1"/>
    <property type="molecule type" value="Genomic_DNA"/>
</dbReference>
<gene>
    <name evidence="1" type="ORF">Pan44_54520</name>
</gene>
<proteinExistence type="predicted"/>
<protein>
    <submittedName>
        <fullName evidence="1">Uncharacterized protein</fullName>
    </submittedName>
</protein>
<accession>A0A517SMN2</accession>
<dbReference type="KEGG" id="ccos:Pan44_54520"/>
<reference evidence="1 2" key="1">
    <citation type="submission" date="2019-02" db="EMBL/GenBank/DDBJ databases">
        <title>Deep-cultivation of Planctomycetes and their phenomic and genomic characterization uncovers novel biology.</title>
        <authorList>
            <person name="Wiegand S."/>
            <person name="Jogler M."/>
            <person name="Boedeker C."/>
            <person name="Pinto D."/>
            <person name="Vollmers J."/>
            <person name="Rivas-Marin E."/>
            <person name="Kohn T."/>
            <person name="Peeters S.H."/>
            <person name="Heuer A."/>
            <person name="Rast P."/>
            <person name="Oberbeckmann S."/>
            <person name="Bunk B."/>
            <person name="Jeske O."/>
            <person name="Meyerdierks A."/>
            <person name="Storesund J.E."/>
            <person name="Kallscheuer N."/>
            <person name="Luecker S."/>
            <person name="Lage O.M."/>
            <person name="Pohl T."/>
            <person name="Merkel B.J."/>
            <person name="Hornburger P."/>
            <person name="Mueller R.-W."/>
            <person name="Bruemmer F."/>
            <person name="Labrenz M."/>
            <person name="Spormann A.M."/>
            <person name="Op den Camp H."/>
            <person name="Overmann J."/>
            <person name="Amann R."/>
            <person name="Jetten M.S.M."/>
            <person name="Mascher T."/>
            <person name="Medema M.H."/>
            <person name="Devos D.P."/>
            <person name="Kaster A.-K."/>
            <person name="Ovreas L."/>
            <person name="Rohde M."/>
            <person name="Galperin M.Y."/>
            <person name="Jogler C."/>
        </authorList>
    </citation>
    <scope>NUCLEOTIDE SEQUENCE [LARGE SCALE GENOMIC DNA]</scope>
    <source>
        <strain evidence="1 2">Pan44</strain>
    </source>
</reference>
<dbReference type="RefSeq" id="WP_145034733.1">
    <property type="nucleotide sequence ID" value="NZ_CP036271.1"/>
</dbReference>
<keyword evidence="2" id="KW-1185">Reference proteome</keyword>
<evidence type="ECO:0000313" key="2">
    <source>
        <dbReference type="Proteomes" id="UP000315700"/>
    </source>
</evidence>
<evidence type="ECO:0000313" key="1">
    <source>
        <dbReference type="EMBL" id="QDT57383.1"/>
    </source>
</evidence>